<feature type="domain" description="HTH myb-type" evidence="9">
    <location>
        <begin position="14"/>
        <end position="69"/>
    </location>
</feature>
<dbReference type="EMBL" id="JANAVB010001800">
    <property type="protein sequence ID" value="KAJ6852433.1"/>
    <property type="molecule type" value="Genomic_DNA"/>
</dbReference>
<dbReference type="CDD" id="cd00167">
    <property type="entry name" value="SANT"/>
    <property type="match status" value="2"/>
</dbReference>
<dbReference type="InterPro" id="IPR017930">
    <property type="entry name" value="Myb_dom"/>
</dbReference>
<keyword evidence="2" id="KW-0677">Repeat</keyword>
<dbReference type="Pfam" id="PF00249">
    <property type="entry name" value="Myb_DNA-binding"/>
    <property type="match status" value="2"/>
</dbReference>
<dbReference type="PROSITE" id="PS50090">
    <property type="entry name" value="MYB_LIKE"/>
    <property type="match status" value="2"/>
</dbReference>
<feature type="compositionally biased region" description="Low complexity" evidence="7">
    <location>
        <begin position="143"/>
        <end position="156"/>
    </location>
</feature>
<dbReference type="GO" id="GO:0005634">
    <property type="term" value="C:nucleus"/>
    <property type="evidence" value="ECO:0007669"/>
    <property type="project" value="UniProtKB-SubCell"/>
</dbReference>
<dbReference type="SMART" id="SM00717">
    <property type="entry name" value="SANT"/>
    <property type="match status" value="2"/>
</dbReference>
<dbReference type="InterPro" id="IPR001005">
    <property type="entry name" value="SANT/Myb"/>
</dbReference>
<keyword evidence="11" id="KW-1185">Reference proteome</keyword>
<evidence type="ECO:0000256" key="5">
    <source>
        <dbReference type="ARBA" id="ARBA00023163"/>
    </source>
</evidence>
<gene>
    <name evidence="10" type="ORF">M6B38_255670</name>
</gene>
<keyword evidence="3" id="KW-0805">Transcription regulation</keyword>
<dbReference type="GO" id="GO:0000981">
    <property type="term" value="F:DNA-binding transcription factor activity, RNA polymerase II-specific"/>
    <property type="evidence" value="ECO:0007669"/>
    <property type="project" value="TreeGrafter"/>
</dbReference>
<dbReference type="InterPro" id="IPR009057">
    <property type="entry name" value="Homeodomain-like_sf"/>
</dbReference>
<comment type="subcellular location">
    <subcellularLocation>
        <location evidence="1">Nucleus</location>
    </subcellularLocation>
</comment>
<protein>
    <submittedName>
        <fullName evidence="10">MYB DNA-binding domain superfamily protein</fullName>
    </submittedName>
</protein>
<evidence type="ECO:0000259" key="9">
    <source>
        <dbReference type="PROSITE" id="PS51294"/>
    </source>
</evidence>
<evidence type="ECO:0000256" key="1">
    <source>
        <dbReference type="ARBA" id="ARBA00004123"/>
    </source>
</evidence>
<dbReference type="Gene3D" id="1.10.10.60">
    <property type="entry name" value="Homeodomain-like"/>
    <property type="match status" value="2"/>
</dbReference>
<sequence length="255" mass="28141">MSSSRPKHLSSRTEPDRIKGPWSPEEDEALHNEVRKHGPRNWSVICKSIPGRSGKSCRLRWCNQLSPQVEHRPFSAEEDSAIIRAHRLLGNKWAAIARQLTGRTDNAVKNHWNSTLKRKYPASLLVGPEEDGGPAPPLKRSNSGGPTVSPSGSGVTDAAEREDPATLLTLSLPGGSGKDREEAIDRLRLGLGREAEAESRVPIREEELLATMKEMIRSEVRAYVGGAGRMCMSPAEMESASNDIARRLLCFQFWS</sequence>
<feature type="domain" description="Myb-like" evidence="8">
    <location>
        <begin position="66"/>
        <end position="116"/>
    </location>
</feature>
<dbReference type="PANTHER" id="PTHR45614:SF124">
    <property type="entry name" value="OS03G0424300 PROTEIN"/>
    <property type="match status" value="1"/>
</dbReference>
<evidence type="ECO:0000313" key="11">
    <source>
        <dbReference type="Proteomes" id="UP001140949"/>
    </source>
</evidence>
<feature type="region of interest" description="Disordered" evidence="7">
    <location>
        <begin position="124"/>
        <end position="161"/>
    </location>
</feature>
<keyword evidence="5" id="KW-0804">Transcription</keyword>
<evidence type="ECO:0000256" key="2">
    <source>
        <dbReference type="ARBA" id="ARBA00022737"/>
    </source>
</evidence>
<feature type="domain" description="HTH myb-type" evidence="9">
    <location>
        <begin position="71"/>
        <end position="120"/>
    </location>
</feature>
<evidence type="ECO:0000259" key="8">
    <source>
        <dbReference type="PROSITE" id="PS50090"/>
    </source>
</evidence>
<reference evidence="10" key="2">
    <citation type="submission" date="2023-04" db="EMBL/GenBank/DDBJ databases">
        <authorList>
            <person name="Bruccoleri R.E."/>
            <person name="Oakeley E.J."/>
            <person name="Faust A.-M."/>
            <person name="Dessus-Babus S."/>
            <person name="Altorfer M."/>
            <person name="Burckhardt D."/>
            <person name="Oertli M."/>
            <person name="Naumann U."/>
            <person name="Petersen F."/>
            <person name="Wong J."/>
        </authorList>
    </citation>
    <scope>NUCLEOTIDE SEQUENCE</scope>
    <source>
        <strain evidence="10">GSM-AAB239-AS_SAM_17_03QT</strain>
        <tissue evidence="10">Leaf</tissue>
    </source>
</reference>
<dbReference type="PROSITE" id="PS51294">
    <property type="entry name" value="HTH_MYB"/>
    <property type="match status" value="2"/>
</dbReference>
<evidence type="ECO:0000313" key="10">
    <source>
        <dbReference type="EMBL" id="KAJ6852433.1"/>
    </source>
</evidence>
<name>A0AAX6IHL9_IRIPA</name>
<dbReference type="GO" id="GO:0000978">
    <property type="term" value="F:RNA polymerase II cis-regulatory region sequence-specific DNA binding"/>
    <property type="evidence" value="ECO:0007669"/>
    <property type="project" value="TreeGrafter"/>
</dbReference>
<dbReference type="FunFam" id="1.10.10.60:FF:000060">
    <property type="entry name" value="MYB transcription factor"/>
    <property type="match status" value="1"/>
</dbReference>
<organism evidence="10 11">
    <name type="scientific">Iris pallida</name>
    <name type="common">Sweet iris</name>
    <dbReference type="NCBI Taxonomy" id="29817"/>
    <lineage>
        <taxon>Eukaryota</taxon>
        <taxon>Viridiplantae</taxon>
        <taxon>Streptophyta</taxon>
        <taxon>Embryophyta</taxon>
        <taxon>Tracheophyta</taxon>
        <taxon>Spermatophyta</taxon>
        <taxon>Magnoliopsida</taxon>
        <taxon>Liliopsida</taxon>
        <taxon>Asparagales</taxon>
        <taxon>Iridaceae</taxon>
        <taxon>Iridoideae</taxon>
        <taxon>Irideae</taxon>
        <taxon>Iris</taxon>
    </lineage>
</organism>
<evidence type="ECO:0000256" key="4">
    <source>
        <dbReference type="ARBA" id="ARBA00023125"/>
    </source>
</evidence>
<feature type="compositionally biased region" description="Basic residues" evidence="7">
    <location>
        <begin position="1"/>
        <end position="10"/>
    </location>
</feature>
<feature type="region of interest" description="Disordered" evidence="7">
    <location>
        <begin position="1"/>
        <end position="33"/>
    </location>
</feature>
<dbReference type="Proteomes" id="UP001140949">
    <property type="component" value="Unassembled WGS sequence"/>
</dbReference>
<comment type="caution">
    <text evidence="10">The sequence shown here is derived from an EMBL/GenBank/DDBJ whole genome shotgun (WGS) entry which is preliminary data.</text>
</comment>
<dbReference type="InterPro" id="IPR050560">
    <property type="entry name" value="MYB_TF"/>
</dbReference>
<accession>A0AAX6IHL9</accession>
<reference evidence="10" key="1">
    <citation type="journal article" date="2023" name="GigaByte">
        <title>Genome assembly of the bearded iris, Iris pallida Lam.</title>
        <authorList>
            <person name="Bruccoleri R.E."/>
            <person name="Oakeley E.J."/>
            <person name="Faust A.M.E."/>
            <person name="Altorfer M."/>
            <person name="Dessus-Babus S."/>
            <person name="Burckhardt D."/>
            <person name="Oertli M."/>
            <person name="Naumann U."/>
            <person name="Petersen F."/>
            <person name="Wong J."/>
        </authorList>
    </citation>
    <scope>NUCLEOTIDE SEQUENCE</scope>
    <source>
        <strain evidence="10">GSM-AAB239-AS_SAM_17_03QT</strain>
    </source>
</reference>
<keyword evidence="4 10" id="KW-0238">DNA-binding</keyword>
<dbReference type="SUPFAM" id="SSF46689">
    <property type="entry name" value="Homeodomain-like"/>
    <property type="match status" value="1"/>
</dbReference>
<evidence type="ECO:0000256" key="6">
    <source>
        <dbReference type="ARBA" id="ARBA00023242"/>
    </source>
</evidence>
<keyword evidence="6" id="KW-0539">Nucleus</keyword>
<evidence type="ECO:0000256" key="7">
    <source>
        <dbReference type="SAM" id="MobiDB-lite"/>
    </source>
</evidence>
<dbReference type="AlphaFoldDB" id="A0AAX6IHL9"/>
<proteinExistence type="predicted"/>
<feature type="domain" description="Myb-like" evidence="8">
    <location>
        <begin position="14"/>
        <end position="65"/>
    </location>
</feature>
<dbReference type="PANTHER" id="PTHR45614">
    <property type="entry name" value="MYB PROTEIN-RELATED"/>
    <property type="match status" value="1"/>
</dbReference>
<evidence type="ECO:0000256" key="3">
    <source>
        <dbReference type="ARBA" id="ARBA00023015"/>
    </source>
</evidence>